<comment type="caution">
    <text evidence="3">The sequence shown here is derived from an EMBL/GenBank/DDBJ whole genome shotgun (WGS) entry which is preliminary data.</text>
</comment>
<keyword evidence="1" id="KW-0238">DNA-binding</keyword>
<evidence type="ECO:0000313" key="4">
    <source>
        <dbReference type="Proteomes" id="UP001431783"/>
    </source>
</evidence>
<evidence type="ECO:0000256" key="1">
    <source>
        <dbReference type="PROSITE-ProRule" id="PRU00108"/>
    </source>
</evidence>
<name>A0AAW1VAK4_9CUCU</name>
<dbReference type="AlphaFoldDB" id="A0AAW1VAK4"/>
<sequence>MKFYILVWFKNRRAKWRKQKREEQERLRKIQEEDVCRAEQLKYETVPVSTFSGEDSSDLEVA</sequence>
<comment type="subcellular location">
    <subcellularLocation>
        <location evidence="1">Nucleus</location>
    </subcellularLocation>
</comment>
<evidence type="ECO:0000313" key="3">
    <source>
        <dbReference type="EMBL" id="KAK9889762.1"/>
    </source>
</evidence>
<protein>
    <recommendedName>
        <fullName evidence="2">Homeobox domain-containing protein</fullName>
    </recommendedName>
</protein>
<dbReference type="InterPro" id="IPR001356">
    <property type="entry name" value="HD"/>
</dbReference>
<keyword evidence="4" id="KW-1185">Reference proteome</keyword>
<organism evidence="3 4">
    <name type="scientific">Henosepilachna vigintioctopunctata</name>
    <dbReference type="NCBI Taxonomy" id="420089"/>
    <lineage>
        <taxon>Eukaryota</taxon>
        <taxon>Metazoa</taxon>
        <taxon>Ecdysozoa</taxon>
        <taxon>Arthropoda</taxon>
        <taxon>Hexapoda</taxon>
        <taxon>Insecta</taxon>
        <taxon>Pterygota</taxon>
        <taxon>Neoptera</taxon>
        <taxon>Endopterygota</taxon>
        <taxon>Coleoptera</taxon>
        <taxon>Polyphaga</taxon>
        <taxon>Cucujiformia</taxon>
        <taxon>Coccinelloidea</taxon>
        <taxon>Coccinellidae</taxon>
        <taxon>Epilachninae</taxon>
        <taxon>Epilachnini</taxon>
        <taxon>Henosepilachna</taxon>
    </lineage>
</organism>
<dbReference type="Gene3D" id="1.10.10.60">
    <property type="entry name" value="Homeodomain-like"/>
    <property type="match status" value="1"/>
</dbReference>
<dbReference type="EMBL" id="JARQZJ010000123">
    <property type="protein sequence ID" value="KAK9889762.1"/>
    <property type="molecule type" value="Genomic_DNA"/>
</dbReference>
<keyword evidence="1" id="KW-0371">Homeobox</keyword>
<accession>A0AAW1VAK4</accession>
<dbReference type="Proteomes" id="UP001431783">
    <property type="component" value="Unassembled WGS sequence"/>
</dbReference>
<gene>
    <name evidence="3" type="ORF">WA026_007143</name>
</gene>
<feature type="DNA-binding region" description="Homeobox" evidence="1">
    <location>
        <begin position="3"/>
        <end position="20"/>
    </location>
</feature>
<dbReference type="GO" id="GO:0003677">
    <property type="term" value="F:DNA binding"/>
    <property type="evidence" value="ECO:0007669"/>
    <property type="project" value="UniProtKB-UniRule"/>
</dbReference>
<keyword evidence="1" id="KW-0539">Nucleus</keyword>
<proteinExistence type="predicted"/>
<feature type="domain" description="Homeobox" evidence="2">
    <location>
        <begin position="1"/>
        <end position="19"/>
    </location>
</feature>
<evidence type="ECO:0000259" key="2">
    <source>
        <dbReference type="PROSITE" id="PS50071"/>
    </source>
</evidence>
<dbReference type="PROSITE" id="PS50071">
    <property type="entry name" value="HOMEOBOX_2"/>
    <property type="match status" value="1"/>
</dbReference>
<reference evidence="3 4" key="1">
    <citation type="submission" date="2023-03" db="EMBL/GenBank/DDBJ databases">
        <title>Genome insight into feeding habits of ladybird beetles.</title>
        <authorList>
            <person name="Li H.-S."/>
            <person name="Huang Y.-H."/>
            <person name="Pang H."/>
        </authorList>
    </citation>
    <scope>NUCLEOTIDE SEQUENCE [LARGE SCALE GENOMIC DNA]</scope>
    <source>
        <strain evidence="3">SYSU_2023b</strain>
        <tissue evidence="3">Whole body</tissue>
    </source>
</reference>
<dbReference type="GO" id="GO:0005634">
    <property type="term" value="C:nucleus"/>
    <property type="evidence" value="ECO:0007669"/>
    <property type="project" value="UniProtKB-SubCell"/>
</dbReference>